<sequence>MRREIQSSPDEMTTRVTKRGAADETYQLAITALELPVRLNPPRPLRARECSAHFRHSSFSCLVPQLYLPLRRSRVKERAGNFFGRVNQGHYRNFAARGCGFQYRLGRESRVKERVDRPQKTGNFFGRVHQGTTVTSQHEAVGSNTGATVAERLDCVPPTKVNRVQSPAGTIRIFASGNRAGRCHWSAGFLKDLPFFPALSFRRYPILASFHPRRFSIPRYYISGCSSLSCRGVNIAFVAANSPGSARHLEPAKARVFCDCDGTVCCSLARGPTSRSESAVVVGMSGTWVAQYEMATRSCWRRGSRGATRRSVANLSAGFCGLSCAVARGMNWNASSELAAITGRFRMSRQALIRSHQDQQIILDEEDAQPLMSARKSEDEVGATTKLPSFPTHATRSRWSCIQLLLPVLLLCWVACTGIFAPVQTQTQGCPHFPQTPPPLL</sequence>
<dbReference type="Proteomes" id="UP001159363">
    <property type="component" value="Chromosome 11"/>
</dbReference>
<feature type="compositionally biased region" description="Polar residues" evidence="1">
    <location>
        <begin position="1"/>
        <end position="15"/>
    </location>
</feature>
<comment type="caution">
    <text evidence="2">The sequence shown here is derived from an EMBL/GenBank/DDBJ whole genome shotgun (WGS) entry which is preliminary data.</text>
</comment>
<keyword evidence="3" id="KW-1185">Reference proteome</keyword>
<evidence type="ECO:0008006" key="4">
    <source>
        <dbReference type="Google" id="ProtNLM"/>
    </source>
</evidence>
<evidence type="ECO:0000313" key="2">
    <source>
        <dbReference type="EMBL" id="KAJ8871742.1"/>
    </source>
</evidence>
<gene>
    <name evidence="2" type="ORF">PR048_028078</name>
</gene>
<proteinExistence type="predicted"/>
<organism evidence="2 3">
    <name type="scientific">Dryococelus australis</name>
    <dbReference type="NCBI Taxonomy" id="614101"/>
    <lineage>
        <taxon>Eukaryota</taxon>
        <taxon>Metazoa</taxon>
        <taxon>Ecdysozoa</taxon>
        <taxon>Arthropoda</taxon>
        <taxon>Hexapoda</taxon>
        <taxon>Insecta</taxon>
        <taxon>Pterygota</taxon>
        <taxon>Neoptera</taxon>
        <taxon>Polyneoptera</taxon>
        <taxon>Phasmatodea</taxon>
        <taxon>Verophasmatodea</taxon>
        <taxon>Anareolatae</taxon>
        <taxon>Phasmatidae</taxon>
        <taxon>Eurycanthinae</taxon>
        <taxon>Dryococelus</taxon>
    </lineage>
</organism>
<accession>A0ABQ9GI80</accession>
<name>A0ABQ9GI80_9NEOP</name>
<dbReference type="EMBL" id="JARBHB010000012">
    <property type="protein sequence ID" value="KAJ8871742.1"/>
    <property type="molecule type" value="Genomic_DNA"/>
</dbReference>
<protein>
    <recommendedName>
        <fullName evidence="4">Transmembrane protein</fullName>
    </recommendedName>
</protein>
<evidence type="ECO:0000256" key="1">
    <source>
        <dbReference type="SAM" id="MobiDB-lite"/>
    </source>
</evidence>
<reference evidence="2 3" key="1">
    <citation type="submission" date="2023-02" db="EMBL/GenBank/DDBJ databases">
        <title>LHISI_Scaffold_Assembly.</title>
        <authorList>
            <person name="Stuart O.P."/>
            <person name="Cleave R."/>
            <person name="Magrath M.J.L."/>
            <person name="Mikheyev A.S."/>
        </authorList>
    </citation>
    <scope>NUCLEOTIDE SEQUENCE [LARGE SCALE GENOMIC DNA]</scope>
    <source>
        <strain evidence="2">Daus_M_001</strain>
        <tissue evidence="2">Leg muscle</tissue>
    </source>
</reference>
<feature type="region of interest" description="Disordered" evidence="1">
    <location>
        <begin position="1"/>
        <end position="20"/>
    </location>
</feature>
<evidence type="ECO:0000313" key="3">
    <source>
        <dbReference type="Proteomes" id="UP001159363"/>
    </source>
</evidence>